<evidence type="ECO:0000313" key="2">
    <source>
        <dbReference type="EMBL" id="MVN77211.1"/>
    </source>
</evidence>
<dbReference type="SUPFAM" id="SSF54975">
    <property type="entry name" value="Acylphosphatase/BLUF domain-like"/>
    <property type="match status" value="1"/>
</dbReference>
<dbReference type="Proteomes" id="UP000441336">
    <property type="component" value="Unassembled WGS sequence"/>
</dbReference>
<sequence>MLVSPPLYQIIYHSLATEAGRSPDVLAGLLRQARAHNQDHRLTGLLLYAADTHEFVQVLEGPRDELDTLYQRITRDPRHKHAFVLHEGPAAGRMFPDWRMGFVPAATQDLRTTTGYLPLGQPPGRRNPFSLVVHVPEALRRFLASFAAPLPPAT</sequence>
<dbReference type="SMART" id="SM01034">
    <property type="entry name" value="BLUF"/>
    <property type="match status" value="1"/>
</dbReference>
<dbReference type="GO" id="GO:0071949">
    <property type="term" value="F:FAD binding"/>
    <property type="evidence" value="ECO:0007669"/>
    <property type="project" value="InterPro"/>
</dbReference>
<organism evidence="2 3">
    <name type="scientific">Hymenobacter ginkgonis</name>
    <dbReference type="NCBI Taxonomy" id="2682976"/>
    <lineage>
        <taxon>Bacteria</taxon>
        <taxon>Pseudomonadati</taxon>
        <taxon>Bacteroidota</taxon>
        <taxon>Cytophagia</taxon>
        <taxon>Cytophagales</taxon>
        <taxon>Hymenobacteraceae</taxon>
        <taxon>Hymenobacter</taxon>
    </lineage>
</organism>
<dbReference type="InterPro" id="IPR036046">
    <property type="entry name" value="Acylphosphatase-like_dom_sf"/>
</dbReference>
<evidence type="ECO:0000259" key="1">
    <source>
        <dbReference type="PROSITE" id="PS50925"/>
    </source>
</evidence>
<evidence type="ECO:0000313" key="3">
    <source>
        <dbReference type="Proteomes" id="UP000441336"/>
    </source>
</evidence>
<dbReference type="AlphaFoldDB" id="A0A7K1TGB6"/>
<dbReference type="PROSITE" id="PS50925">
    <property type="entry name" value="BLUF"/>
    <property type="match status" value="1"/>
</dbReference>
<reference evidence="2 3" key="1">
    <citation type="submission" date="2019-12" db="EMBL/GenBank/DDBJ databases">
        <title>Hymenobacter sp. HMF4947 Genome sequencing and assembly.</title>
        <authorList>
            <person name="Kang H."/>
            <person name="Cha I."/>
            <person name="Kim H."/>
            <person name="Joh K."/>
        </authorList>
    </citation>
    <scope>NUCLEOTIDE SEQUENCE [LARGE SCALE GENOMIC DNA]</scope>
    <source>
        <strain evidence="2 3">HMF4947</strain>
    </source>
</reference>
<protein>
    <submittedName>
        <fullName evidence="2">Phosphonate transporter</fullName>
    </submittedName>
</protein>
<dbReference type="GO" id="GO:0009882">
    <property type="term" value="F:blue light photoreceptor activity"/>
    <property type="evidence" value="ECO:0007669"/>
    <property type="project" value="InterPro"/>
</dbReference>
<dbReference type="Gene3D" id="3.30.70.100">
    <property type="match status" value="1"/>
</dbReference>
<gene>
    <name evidence="2" type="ORF">GO988_12825</name>
</gene>
<dbReference type="EMBL" id="WQKZ01000003">
    <property type="protein sequence ID" value="MVN77211.1"/>
    <property type="molecule type" value="Genomic_DNA"/>
</dbReference>
<dbReference type="RefSeq" id="WP_157566034.1">
    <property type="nucleotide sequence ID" value="NZ_WQKZ01000003.1"/>
</dbReference>
<accession>A0A7K1TGB6</accession>
<comment type="caution">
    <text evidence="2">The sequence shown here is derived from an EMBL/GenBank/DDBJ whole genome shotgun (WGS) entry which is preliminary data.</text>
</comment>
<keyword evidence="3" id="KW-1185">Reference proteome</keyword>
<name>A0A7K1TGB6_9BACT</name>
<dbReference type="InterPro" id="IPR007024">
    <property type="entry name" value="BLUF_domain"/>
</dbReference>
<proteinExistence type="predicted"/>
<dbReference type="Pfam" id="PF04940">
    <property type="entry name" value="BLUF"/>
    <property type="match status" value="1"/>
</dbReference>
<feature type="domain" description="BLUF" evidence="1">
    <location>
        <begin position="7"/>
        <end position="101"/>
    </location>
</feature>